<sequence length="120" mass="13660">MRVRSNQFGNRFIMRWVHRGPYKSLSFGLAILTTSPIVDNVKDPKGSSDRVDWFCHGDGRMGYVVWNYGCDKRGELETRDRSRFAKGLSRLVKIEGEMVIMLVRGICMDVWKNSIGGEGG</sequence>
<keyword evidence="2" id="KW-1185">Reference proteome</keyword>
<dbReference type="Proteomes" id="UP001419268">
    <property type="component" value="Unassembled WGS sequence"/>
</dbReference>
<protein>
    <submittedName>
        <fullName evidence="1">Uncharacterized protein</fullName>
    </submittedName>
</protein>
<organism evidence="1 2">
    <name type="scientific">Stephania cephalantha</name>
    <dbReference type="NCBI Taxonomy" id="152367"/>
    <lineage>
        <taxon>Eukaryota</taxon>
        <taxon>Viridiplantae</taxon>
        <taxon>Streptophyta</taxon>
        <taxon>Embryophyta</taxon>
        <taxon>Tracheophyta</taxon>
        <taxon>Spermatophyta</taxon>
        <taxon>Magnoliopsida</taxon>
        <taxon>Ranunculales</taxon>
        <taxon>Menispermaceae</taxon>
        <taxon>Menispermoideae</taxon>
        <taxon>Cissampelideae</taxon>
        <taxon>Stephania</taxon>
    </lineage>
</organism>
<proteinExistence type="predicted"/>
<evidence type="ECO:0000313" key="1">
    <source>
        <dbReference type="EMBL" id="KAK9132424.1"/>
    </source>
</evidence>
<dbReference type="EMBL" id="JBBNAG010000005">
    <property type="protein sequence ID" value="KAK9132424.1"/>
    <property type="molecule type" value="Genomic_DNA"/>
</dbReference>
<gene>
    <name evidence="1" type="ORF">Scep_011952</name>
</gene>
<name>A0AAP0JEB8_9MAGN</name>
<accession>A0AAP0JEB8</accession>
<reference evidence="1 2" key="1">
    <citation type="submission" date="2024-01" db="EMBL/GenBank/DDBJ databases">
        <title>Genome assemblies of Stephania.</title>
        <authorList>
            <person name="Yang L."/>
        </authorList>
    </citation>
    <scope>NUCLEOTIDE SEQUENCE [LARGE SCALE GENOMIC DNA]</scope>
    <source>
        <strain evidence="1">JXDWG</strain>
        <tissue evidence="1">Leaf</tissue>
    </source>
</reference>
<comment type="caution">
    <text evidence="1">The sequence shown here is derived from an EMBL/GenBank/DDBJ whole genome shotgun (WGS) entry which is preliminary data.</text>
</comment>
<dbReference type="AlphaFoldDB" id="A0AAP0JEB8"/>
<evidence type="ECO:0000313" key="2">
    <source>
        <dbReference type="Proteomes" id="UP001419268"/>
    </source>
</evidence>